<evidence type="ECO:0000256" key="1">
    <source>
        <dbReference type="ARBA" id="ARBA00022980"/>
    </source>
</evidence>
<dbReference type="InterPro" id="IPR023591">
    <property type="entry name" value="Ribosomal_uS2_flav_dom_sf"/>
</dbReference>
<protein>
    <recommendedName>
        <fullName evidence="4">Small ribosomal subunit protein uS2 C-terminal domain-containing protein</fullName>
    </recommendedName>
</protein>
<proteinExistence type="predicted"/>
<dbReference type="AlphaFoldDB" id="A0A7J7F5Z3"/>
<keyword evidence="1" id="KW-0689">Ribosomal protein</keyword>
<accession>A0A7J7F5Z3</accession>
<evidence type="ECO:0000313" key="6">
    <source>
        <dbReference type="Proteomes" id="UP000551758"/>
    </source>
</evidence>
<dbReference type="GO" id="GO:0006412">
    <property type="term" value="P:translation"/>
    <property type="evidence" value="ECO:0007669"/>
    <property type="project" value="InterPro"/>
</dbReference>
<dbReference type="Pfam" id="PF16122">
    <property type="entry name" value="40S_SA_C"/>
    <property type="match status" value="1"/>
</dbReference>
<evidence type="ECO:0000256" key="3">
    <source>
        <dbReference type="SAM" id="MobiDB-lite"/>
    </source>
</evidence>
<dbReference type="GO" id="GO:0015935">
    <property type="term" value="C:small ribosomal subunit"/>
    <property type="evidence" value="ECO:0007669"/>
    <property type="project" value="InterPro"/>
</dbReference>
<reference evidence="5 6" key="1">
    <citation type="journal article" date="2020" name="Mol. Biol. Evol.">
        <title>Interspecific Gene Flow and the Evolution of Specialization in Black and White Rhinoceros.</title>
        <authorList>
            <person name="Moodley Y."/>
            <person name="Westbury M.V."/>
            <person name="Russo I.M."/>
            <person name="Gopalakrishnan S."/>
            <person name="Rakotoarivelo A."/>
            <person name="Olsen R.A."/>
            <person name="Prost S."/>
            <person name="Tunstall T."/>
            <person name="Ryder O.A."/>
            <person name="Dalen L."/>
            <person name="Bruford M.W."/>
        </authorList>
    </citation>
    <scope>NUCLEOTIDE SEQUENCE [LARGE SCALE GENOMIC DNA]</scope>
    <source>
        <strain evidence="5">SBR-YM</strain>
        <tissue evidence="5">Skin</tissue>
    </source>
</reference>
<organism evidence="5 6">
    <name type="scientific">Diceros bicornis minor</name>
    <name type="common">South-central black rhinoceros</name>
    <dbReference type="NCBI Taxonomy" id="77932"/>
    <lineage>
        <taxon>Eukaryota</taxon>
        <taxon>Metazoa</taxon>
        <taxon>Chordata</taxon>
        <taxon>Craniata</taxon>
        <taxon>Vertebrata</taxon>
        <taxon>Euteleostomi</taxon>
        <taxon>Mammalia</taxon>
        <taxon>Eutheria</taxon>
        <taxon>Laurasiatheria</taxon>
        <taxon>Perissodactyla</taxon>
        <taxon>Rhinocerotidae</taxon>
        <taxon>Diceros</taxon>
    </lineage>
</organism>
<name>A0A7J7F5Z3_DICBM</name>
<dbReference type="PANTHER" id="PTHR11489">
    <property type="entry name" value="40S RIBOSOMAL PROTEIN SA"/>
    <property type="match status" value="1"/>
</dbReference>
<dbReference type="Proteomes" id="UP000551758">
    <property type="component" value="Unassembled WGS sequence"/>
</dbReference>
<feature type="domain" description="Small ribosomal subunit protein uS2 C-terminal" evidence="4">
    <location>
        <begin position="110"/>
        <end position="174"/>
    </location>
</feature>
<dbReference type="InterPro" id="IPR032281">
    <property type="entry name" value="Ribosomal_uS2_C"/>
</dbReference>
<dbReference type="EMBL" id="JACDTQ010001259">
    <property type="protein sequence ID" value="KAF5923449.1"/>
    <property type="molecule type" value="Genomic_DNA"/>
</dbReference>
<dbReference type="Gene3D" id="3.40.50.10490">
    <property type="entry name" value="Glucose-6-phosphate isomerase like protein, domain 1"/>
    <property type="match status" value="1"/>
</dbReference>
<evidence type="ECO:0000259" key="4">
    <source>
        <dbReference type="Pfam" id="PF16122"/>
    </source>
</evidence>
<gene>
    <name evidence="5" type="ORF">HPG69_006620</name>
</gene>
<sequence length="177" mass="20140">MSRALDVVQMKQEDVLKFLLAETHLGATNFDFQMEQGNRQPFTEATYVNLPIIALCNTDFPLHYVGIVIPCNNKGAHSASPMWWVLAWKVLCTHGTISHEHLWEAMPDLYLYRDPEEIEKEEQAAAKKAVTKEEFQGEWTAPASEFTTTQLEVADWSEGVQVPSALLQQFPAEDWNT</sequence>
<keyword evidence="2" id="KW-0687">Ribonucleoprotein</keyword>
<feature type="compositionally biased region" description="Basic and acidic residues" evidence="3">
    <location>
        <begin position="123"/>
        <end position="135"/>
    </location>
</feature>
<evidence type="ECO:0000313" key="5">
    <source>
        <dbReference type="EMBL" id="KAF5923449.1"/>
    </source>
</evidence>
<keyword evidence="6" id="KW-1185">Reference proteome</keyword>
<dbReference type="GO" id="GO:0003735">
    <property type="term" value="F:structural constituent of ribosome"/>
    <property type="evidence" value="ECO:0007669"/>
    <property type="project" value="InterPro"/>
</dbReference>
<evidence type="ECO:0000256" key="2">
    <source>
        <dbReference type="ARBA" id="ARBA00023274"/>
    </source>
</evidence>
<dbReference type="InterPro" id="IPR005707">
    <property type="entry name" value="Ribosomal_uS2_euk/arc"/>
</dbReference>
<comment type="caution">
    <text evidence="5">The sequence shown here is derived from an EMBL/GenBank/DDBJ whole genome shotgun (WGS) entry which is preliminary data.</text>
</comment>
<dbReference type="SUPFAM" id="SSF52313">
    <property type="entry name" value="Ribosomal protein S2"/>
    <property type="match status" value="1"/>
</dbReference>
<feature type="region of interest" description="Disordered" evidence="3">
    <location>
        <begin position="123"/>
        <end position="143"/>
    </location>
</feature>